<evidence type="ECO:0000256" key="1">
    <source>
        <dbReference type="SAM" id="Coils"/>
    </source>
</evidence>
<name>A0A3B1CMU1_9ZZZZ</name>
<protein>
    <recommendedName>
        <fullName evidence="3">2-nitropropane dioxygenase</fullName>
    </recommendedName>
</protein>
<gene>
    <name evidence="2" type="ORF">MNBD_NITROSPINAE01-1079</name>
</gene>
<sequence>MEKELKVTCPCCDTILIVDRITGKLLETRKPLVEESTGDRFKDAFLKVEQDKAKYASAFDNLKEKQEQKKKLAEDLFNASLKDAKNNENEKPHSIFDAD</sequence>
<evidence type="ECO:0000313" key="2">
    <source>
        <dbReference type="EMBL" id="VAX18027.1"/>
    </source>
</evidence>
<evidence type="ECO:0008006" key="3">
    <source>
        <dbReference type="Google" id="ProtNLM"/>
    </source>
</evidence>
<accession>A0A3B1CMU1</accession>
<feature type="coiled-coil region" evidence="1">
    <location>
        <begin position="48"/>
        <end position="82"/>
    </location>
</feature>
<organism evidence="2">
    <name type="scientific">hydrothermal vent metagenome</name>
    <dbReference type="NCBI Taxonomy" id="652676"/>
    <lineage>
        <taxon>unclassified sequences</taxon>
        <taxon>metagenomes</taxon>
        <taxon>ecological metagenomes</taxon>
    </lineage>
</organism>
<dbReference type="EMBL" id="UOGC01000062">
    <property type="protein sequence ID" value="VAX18027.1"/>
    <property type="molecule type" value="Genomic_DNA"/>
</dbReference>
<reference evidence="2" key="1">
    <citation type="submission" date="2018-06" db="EMBL/GenBank/DDBJ databases">
        <authorList>
            <person name="Zhirakovskaya E."/>
        </authorList>
    </citation>
    <scope>NUCLEOTIDE SEQUENCE</scope>
</reference>
<dbReference type="AlphaFoldDB" id="A0A3B1CMU1"/>
<keyword evidence="1" id="KW-0175">Coiled coil</keyword>
<proteinExistence type="predicted"/>